<evidence type="ECO:0000313" key="3">
    <source>
        <dbReference type="EMBL" id="MCY0386176.1"/>
    </source>
</evidence>
<dbReference type="InterPro" id="IPR006597">
    <property type="entry name" value="Sel1-like"/>
</dbReference>
<evidence type="ECO:0000256" key="2">
    <source>
        <dbReference type="SAM" id="SignalP"/>
    </source>
</evidence>
<gene>
    <name evidence="3" type="ORF">OVY01_02710</name>
</gene>
<evidence type="ECO:0000256" key="1">
    <source>
        <dbReference type="SAM" id="MobiDB-lite"/>
    </source>
</evidence>
<dbReference type="InterPro" id="IPR011990">
    <property type="entry name" value="TPR-like_helical_dom_sf"/>
</dbReference>
<dbReference type="RefSeq" id="WP_267845451.1">
    <property type="nucleotide sequence ID" value="NZ_JAPMXC010000001.1"/>
</dbReference>
<dbReference type="Pfam" id="PF08238">
    <property type="entry name" value="Sel1"/>
    <property type="match status" value="4"/>
</dbReference>
<dbReference type="PANTHER" id="PTHR11102">
    <property type="entry name" value="SEL-1-LIKE PROTEIN"/>
    <property type="match status" value="1"/>
</dbReference>
<evidence type="ECO:0000313" key="4">
    <source>
        <dbReference type="Proteomes" id="UP001082899"/>
    </source>
</evidence>
<comment type="caution">
    <text evidence="3">The sequence shown here is derived from an EMBL/GenBank/DDBJ whole genome shotgun (WGS) entry which is preliminary data.</text>
</comment>
<feature type="region of interest" description="Disordered" evidence="1">
    <location>
        <begin position="236"/>
        <end position="266"/>
    </location>
</feature>
<name>A0ABT3ZI35_9BURK</name>
<reference evidence="3" key="1">
    <citation type="submission" date="2022-11" db="EMBL/GenBank/DDBJ databases">
        <title>Robbsia betulipollinis sp. nov., isolated from pollen of birch (Betula pendula).</title>
        <authorList>
            <person name="Shi H."/>
            <person name="Ambika Manirajan B."/>
            <person name="Ratering S."/>
            <person name="Geissler-Plaum R."/>
            <person name="Schnell S."/>
        </authorList>
    </citation>
    <scope>NUCLEOTIDE SEQUENCE</scope>
    <source>
        <strain evidence="3">Bb-Pol-6</strain>
    </source>
</reference>
<accession>A0ABT3ZI35</accession>
<dbReference type="SMART" id="SM00671">
    <property type="entry name" value="SEL1"/>
    <property type="match status" value="4"/>
</dbReference>
<feature type="chain" id="PRO_5045171088" evidence="2">
    <location>
        <begin position="30"/>
        <end position="266"/>
    </location>
</feature>
<sequence>MSLSSRTAGPLAGLAIALALVAASGAPLAAPAHRAPGTSEAAASPALQTALADYQQSNFPVALREFATLARHGNRIAAFDYAMMLLNGEGTPPDIPGALIWLRKAAQANMSHAQFTYGRLYDDGQVVPRDTALAHRWFLKAAAQGHVDAQVALATQYMDGRGTPRNYARAFGWYLKAAKNGDEASQYIVASFYEKGGDGVAVDLTSARLWYALAAAQGGDPAARLKFDEVSARLRAAPGAAPPARPARGGADLQVIPSAPDDAQAS</sequence>
<organism evidence="3 4">
    <name type="scientific">Robbsia betulipollinis</name>
    <dbReference type="NCBI Taxonomy" id="2981849"/>
    <lineage>
        <taxon>Bacteria</taxon>
        <taxon>Pseudomonadati</taxon>
        <taxon>Pseudomonadota</taxon>
        <taxon>Betaproteobacteria</taxon>
        <taxon>Burkholderiales</taxon>
        <taxon>Burkholderiaceae</taxon>
        <taxon>Robbsia</taxon>
    </lineage>
</organism>
<protein>
    <submittedName>
        <fullName evidence="3">Tetratricopeptide repeat protein</fullName>
    </submittedName>
</protein>
<dbReference type="SUPFAM" id="SSF81901">
    <property type="entry name" value="HCP-like"/>
    <property type="match status" value="1"/>
</dbReference>
<keyword evidence="2" id="KW-0732">Signal</keyword>
<dbReference type="PANTHER" id="PTHR11102:SF160">
    <property type="entry name" value="ERAD-ASSOCIATED E3 UBIQUITIN-PROTEIN LIGASE COMPONENT HRD3"/>
    <property type="match status" value="1"/>
</dbReference>
<keyword evidence="4" id="KW-1185">Reference proteome</keyword>
<dbReference type="EMBL" id="JAPMXC010000001">
    <property type="protein sequence ID" value="MCY0386176.1"/>
    <property type="molecule type" value="Genomic_DNA"/>
</dbReference>
<dbReference type="Proteomes" id="UP001082899">
    <property type="component" value="Unassembled WGS sequence"/>
</dbReference>
<proteinExistence type="predicted"/>
<dbReference type="Gene3D" id="1.25.40.10">
    <property type="entry name" value="Tetratricopeptide repeat domain"/>
    <property type="match status" value="1"/>
</dbReference>
<feature type="signal peptide" evidence="2">
    <location>
        <begin position="1"/>
        <end position="29"/>
    </location>
</feature>
<dbReference type="InterPro" id="IPR050767">
    <property type="entry name" value="Sel1_AlgK"/>
</dbReference>